<feature type="transmembrane region" description="Helical" evidence="1">
    <location>
        <begin position="35"/>
        <end position="54"/>
    </location>
</feature>
<dbReference type="Proteomes" id="UP001582793">
    <property type="component" value="Unassembled WGS sequence"/>
</dbReference>
<dbReference type="RefSeq" id="WP_364212591.1">
    <property type="nucleotide sequence ID" value="NZ_JBCGDC010000067.1"/>
</dbReference>
<accession>A0ABV5CUM3</accession>
<evidence type="ECO:0000313" key="3">
    <source>
        <dbReference type="Proteomes" id="UP001582793"/>
    </source>
</evidence>
<dbReference type="EMBL" id="JBCGDC010000067">
    <property type="protein sequence ID" value="MFB6395706.1"/>
    <property type="molecule type" value="Genomic_DNA"/>
</dbReference>
<reference evidence="2 3" key="1">
    <citation type="submission" date="2024-04" db="EMBL/GenBank/DDBJ databases">
        <title>Polymorphospora sp. isolated from Baiyangdian Lake in Xiong'an New Area.</title>
        <authorList>
            <person name="Zhang X."/>
            <person name="Liu J."/>
        </authorList>
    </citation>
    <scope>NUCLEOTIDE SEQUENCE [LARGE SCALE GENOMIC DNA]</scope>
    <source>
        <strain evidence="2 3">2-325</strain>
    </source>
</reference>
<keyword evidence="3" id="KW-1185">Reference proteome</keyword>
<evidence type="ECO:0000313" key="2">
    <source>
        <dbReference type="EMBL" id="MFB6395706.1"/>
    </source>
</evidence>
<sequence length="60" mass="6263">MNVSKLGDTVVDAVADAAGTVADPRAGLDRLRTNFPSRMLAVLAVGVAIGYLVARSRRHA</sequence>
<keyword evidence="1" id="KW-1133">Transmembrane helix</keyword>
<evidence type="ECO:0000256" key="1">
    <source>
        <dbReference type="SAM" id="Phobius"/>
    </source>
</evidence>
<comment type="caution">
    <text evidence="2">The sequence shown here is derived from an EMBL/GenBank/DDBJ whole genome shotgun (WGS) entry which is preliminary data.</text>
</comment>
<organism evidence="2 3">
    <name type="scientific">Polymorphospora lycopeni</name>
    <dbReference type="NCBI Taxonomy" id="3140240"/>
    <lineage>
        <taxon>Bacteria</taxon>
        <taxon>Bacillati</taxon>
        <taxon>Actinomycetota</taxon>
        <taxon>Actinomycetes</taxon>
        <taxon>Micromonosporales</taxon>
        <taxon>Micromonosporaceae</taxon>
        <taxon>Polymorphospora</taxon>
    </lineage>
</organism>
<protein>
    <recommendedName>
        <fullName evidence="4">DUF3618 domain-containing protein</fullName>
    </recommendedName>
</protein>
<gene>
    <name evidence="2" type="ORF">AAFH96_21710</name>
</gene>
<name>A0ABV5CUM3_9ACTN</name>
<keyword evidence="1" id="KW-0812">Transmembrane</keyword>
<proteinExistence type="predicted"/>
<evidence type="ECO:0008006" key="4">
    <source>
        <dbReference type="Google" id="ProtNLM"/>
    </source>
</evidence>
<keyword evidence="1" id="KW-0472">Membrane</keyword>